<dbReference type="SUPFAM" id="SSF49363">
    <property type="entry name" value="Purple acid phosphatase, N-terminal domain"/>
    <property type="match status" value="1"/>
</dbReference>
<dbReference type="SUPFAM" id="SSF56300">
    <property type="entry name" value="Metallo-dependent phosphatases"/>
    <property type="match status" value="1"/>
</dbReference>
<evidence type="ECO:0000256" key="1">
    <source>
        <dbReference type="ARBA" id="ARBA00022729"/>
    </source>
</evidence>
<comment type="caution">
    <text evidence="4">The sequence shown here is derived from an EMBL/GenBank/DDBJ whole genome shotgun (WGS) entry which is preliminary data.</text>
</comment>
<sequence length="558" mass="61189">MGHGPHRPYVSRRQFVQRTAAVGIAAGAGPFLWQQPGYSAQTPVEQIHGQFGQDASREAAFSWMTPGPVRRPFVQIGGERVRAETVQYAGYPGYLHHARVDRLLPDTRYRYAVGHQGAVRSTKAVWRTGPRPGTPFTFTAFGDQGTDVPDLTNIQDFDPLTLQTITHQQPPFQASLNRDLAHSMNPAFHVIVGDTSYANGDQTIWDDWFRGIEKMARTMPWMPCIGNHEIEAAAGIGGFSLTGLLGGEDDSWGPLGYDAYRHRFALPENGDKDWEGNWYRFRYGSVEFISIDNNDVNTEVTANIGYSEGRQEQWVKRTLRRAAKDPGVDFIIVLMHQAAFSSGLHGSDPGVRKAWFRLFAKYGVDLVIQGHDHHYERTHLMRRAKVVEAAEDGHYTSDVGTMYIVSGNGGGVQRGEGLFGGGDFTAAIQAMEVGTVKVEVVPDTGRGTKRLVLGEYSATRGGAPIEEGIVIERSLDRGKRSARVAEEPEAAAPRLVLPSEDPVGPLHETTGGVAALAMGAASTAAPGTTWTRGSADEEVAELRAQRRSGVRRVLRDLR</sequence>
<dbReference type="Pfam" id="PF16656">
    <property type="entry name" value="Pur_ac_phosph_N"/>
    <property type="match status" value="1"/>
</dbReference>
<dbReference type="EMBL" id="JACBZI010000001">
    <property type="protein sequence ID" value="NYI09697.1"/>
    <property type="molecule type" value="Genomic_DNA"/>
</dbReference>
<dbReference type="InterPro" id="IPR008963">
    <property type="entry name" value="Purple_acid_Pase-like_N"/>
</dbReference>
<keyword evidence="5" id="KW-1185">Reference proteome</keyword>
<organism evidence="4 5">
    <name type="scientific">Nocardioides marinus</name>
    <dbReference type="NCBI Taxonomy" id="374514"/>
    <lineage>
        <taxon>Bacteria</taxon>
        <taxon>Bacillati</taxon>
        <taxon>Actinomycetota</taxon>
        <taxon>Actinomycetes</taxon>
        <taxon>Propionibacteriales</taxon>
        <taxon>Nocardioidaceae</taxon>
        <taxon>Nocardioides</taxon>
    </lineage>
</organism>
<dbReference type="InterPro" id="IPR039331">
    <property type="entry name" value="PAPs-like"/>
</dbReference>
<dbReference type="GO" id="GO:0046872">
    <property type="term" value="F:metal ion binding"/>
    <property type="evidence" value="ECO:0007669"/>
    <property type="project" value="InterPro"/>
</dbReference>
<keyword evidence="1" id="KW-0732">Signal</keyword>
<evidence type="ECO:0000259" key="2">
    <source>
        <dbReference type="Pfam" id="PF00149"/>
    </source>
</evidence>
<dbReference type="PANTHER" id="PTHR22953:SF153">
    <property type="entry name" value="PURPLE ACID PHOSPHATASE"/>
    <property type="match status" value="1"/>
</dbReference>
<dbReference type="PROSITE" id="PS51318">
    <property type="entry name" value="TAT"/>
    <property type="match status" value="1"/>
</dbReference>
<feature type="domain" description="Calcineurin-like phosphoesterase" evidence="2">
    <location>
        <begin position="172"/>
        <end position="375"/>
    </location>
</feature>
<dbReference type="Pfam" id="PF00149">
    <property type="entry name" value="Metallophos"/>
    <property type="match status" value="1"/>
</dbReference>
<dbReference type="AlphaFoldDB" id="A0A7Z0C2V9"/>
<dbReference type="InterPro" id="IPR019546">
    <property type="entry name" value="TAT_signal_bac_arc"/>
</dbReference>
<evidence type="ECO:0000313" key="4">
    <source>
        <dbReference type="EMBL" id="NYI09697.1"/>
    </source>
</evidence>
<evidence type="ECO:0008006" key="6">
    <source>
        <dbReference type="Google" id="ProtNLM"/>
    </source>
</evidence>
<reference evidence="4 5" key="1">
    <citation type="submission" date="2020-07" db="EMBL/GenBank/DDBJ databases">
        <title>Sequencing the genomes of 1000 actinobacteria strains.</title>
        <authorList>
            <person name="Klenk H.-P."/>
        </authorList>
    </citation>
    <scope>NUCLEOTIDE SEQUENCE [LARGE SCALE GENOMIC DNA]</scope>
    <source>
        <strain evidence="4 5">DSM 18248</strain>
    </source>
</reference>
<feature type="domain" description="Purple acid phosphatase N-terminal" evidence="3">
    <location>
        <begin position="45"/>
        <end position="122"/>
    </location>
</feature>
<evidence type="ECO:0000313" key="5">
    <source>
        <dbReference type="Proteomes" id="UP000537326"/>
    </source>
</evidence>
<accession>A0A7Z0C2V9</accession>
<dbReference type="Gene3D" id="2.60.40.380">
    <property type="entry name" value="Purple acid phosphatase-like, N-terminal"/>
    <property type="match status" value="1"/>
</dbReference>
<name>A0A7Z0C2V9_9ACTN</name>
<proteinExistence type="predicted"/>
<dbReference type="NCBIfam" id="TIGR01409">
    <property type="entry name" value="TAT_signal_seq"/>
    <property type="match status" value="1"/>
</dbReference>
<dbReference type="Gene3D" id="3.60.21.10">
    <property type="match status" value="1"/>
</dbReference>
<dbReference type="RefSeq" id="WP_179530630.1">
    <property type="nucleotide sequence ID" value="NZ_BAAAPP010000012.1"/>
</dbReference>
<dbReference type="GO" id="GO:0003993">
    <property type="term" value="F:acid phosphatase activity"/>
    <property type="evidence" value="ECO:0007669"/>
    <property type="project" value="InterPro"/>
</dbReference>
<gene>
    <name evidence="4" type="ORF">BKA05_001212</name>
</gene>
<dbReference type="InterPro" id="IPR029052">
    <property type="entry name" value="Metallo-depent_PP-like"/>
</dbReference>
<protein>
    <recommendedName>
        <fullName evidence="6">Tat (Twin-arginine translocation) pathway signal sequence</fullName>
    </recommendedName>
</protein>
<dbReference type="InterPro" id="IPR015914">
    <property type="entry name" value="PAPs_N"/>
</dbReference>
<dbReference type="InterPro" id="IPR004843">
    <property type="entry name" value="Calcineurin-like_PHP"/>
</dbReference>
<dbReference type="InterPro" id="IPR006311">
    <property type="entry name" value="TAT_signal"/>
</dbReference>
<evidence type="ECO:0000259" key="3">
    <source>
        <dbReference type="Pfam" id="PF16656"/>
    </source>
</evidence>
<dbReference type="Proteomes" id="UP000537326">
    <property type="component" value="Unassembled WGS sequence"/>
</dbReference>
<dbReference type="PANTHER" id="PTHR22953">
    <property type="entry name" value="ACID PHOSPHATASE RELATED"/>
    <property type="match status" value="1"/>
</dbReference>